<accession>A0ABD5PRP3</accession>
<dbReference type="InterPro" id="IPR017850">
    <property type="entry name" value="Alkaline_phosphatase_core_sf"/>
</dbReference>
<proteinExistence type="predicted"/>
<comment type="caution">
    <text evidence="2">The sequence shown here is derived from an EMBL/GenBank/DDBJ whole genome shotgun (WGS) entry which is preliminary data.</text>
</comment>
<dbReference type="RefSeq" id="WP_250140067.1">
    <property type="nucleotide sequence ID" value="NZ_JALIQP010000002.1"/>
</dbReference>
<dbReference type="AlphaFoldDB" id="A0ABD5PRP3"/>
<keyword evidence="3" id="KW-1185">Reference proteome</keyword>
<sequence>MTVAIVALDAADYALAREWDCENILLDRHRELETFAYSGPNPNTLEVWTSVATGVGPEEHGLASTGEQQQWGNPALEYASKVAPYVLPKETRIKIGTWLRGDSGAGATDGTGGADDTDGASDTGGLRSGIGGSAAGMTLRQTDHPHLFEAADRVVRWWPGVTPGEHLSQTWHWLNLASSGEITDAELWRRLYGNAGLEVGWLQGMGHANVPLAGVHMHVLDAAGHAFATHPDRLREVYERVDRLLGTLREHVDDLLVLSDHGMQVEWIDGDDEPGFHSFRAIGSTTIDDRPPESVFDVPEWIEVRVEDQRGTKDDRPAVMDTTEEQLRDLGYLE</sequence>
<evidence type="ECO:0000256" key="1">
    <source>
        <dbReference type="SAM" id="MobiDB-lite"/>
    </source>
</evidence>
<dbReference type="Pfam" id="PF01663">
    <property type="entry name" value="Phosphodiest"/>
    <property type="match status" value="1"/>
</dbReference>
<dbReference type="SUPFAM" id="SSF53649">
    <property type="entry name" value="Alkaline phosphatase-like"/>
    <property type="match status" value="1"/>
</dbReference>
<protein>
    <submittedName>
        <fullName evidence="2">Alkaline phosphatase family protein</fullName>
    </submittedName>
</protein>
<organism evidence="2 3">
    <name type="scientific">Halosolutus amylolyticus</name>
    <dbReference type="NCBI Taxonomy" id="2932267"/>
    <lineage>
        <taxon>Archaea</taxon>
        <taxon>Methanobacteriati</taxon>
        <taxon>Methanobacteriota</taxon>
        <taxon>Stenosarchaea group</taxon>
        <taxon>Halobacteria</taxon>
        <taxon>Halobacteriales</taxon>
        <taxon>Natrialbaceae</taxon>
        <taxon>Halosolutus</taxon>
    </lineage>
</organism>
<reference evidence="2 3" key="1">
    <citation type="journal article" date="2019" name="Int. J. Syst. Evol. Microbiol.">
        <title>The Global Catalogue of Microorganisms (GCM) 10K type strain sequencing project: providing services to taxonomists for standard genome sequencing and annotation.</title>
        <authorList>
            <consortium name="The Broad Institute Genomics Platform"/>
            <consortium name="The Broad Institute Genome Sequencing Center for Infectious Disease"/>
            <person name="Wu L."/>
            <person name="Ma J."/>
        </authorList>
    </citation>
    <scope>NUCLEOTIDE SEQUENCE [LARGE SCALE GENOMIC DNA]</scope>
    <source>
        <strain evidence="2 3">WLHS5</strain>
    </source>
</reference>
<feature type="compositionally biased region" description="Gly residues" evidence="1">
    <location>
        <begin position="104"/>
        <end position="113"/>
    </location>
</feature>
<dbReference type="Proteomes" id="UP001595898">
    <property type="component" value="Unassembled WGS sequence"/>
</dbReference>
<evidence type="ECO:0000313" key="3">
    <source>
        <dbReference type="Proteomes" id="UP001595898"/>
    </source>
</evidence>
<name>A0ABD5PRP3_9EURY</name>
<feature type="region of interest" description="Disordered" evidence="1">
    <location>
        <begin position="104"/>
        <end position="126"/>
    </location>
</feature>
<evidence type="ECO:0000313" key="2">
    <source>
        <dbReference type="EMBL" id="MFC4543255.1"/>
    </source>
</evidence>
<gene>
    <name evidence="2" type="ORF">ACFO5R_15095</name>
</gene>
<dbReference type="EMBL" id="JBHSFA010000007">
    <property type="protein sequence ID" value="MFC4543255.1"/>
    <property type="molecule type" value="Genomic_DNA"/>
</dbReference>
<dbReference type="InterPro" id="IPR002591">
    <property type="entry name" value="Phosphodiest/P_Trfase"/>
</dbReference>
<dbReference type="Gene3D" id="3.40.720.10">
    <property type="entry name" value="Alkaline Phosphatase, subunit A"/>
    <property type="match status" value="1"/>
</dbReference>